<accession>A0A6J4IGZ5</accession>
<feature type="region of interest" description="Disordered" evidence="1">
    <location>
        <begin position="1"/>
        <end position="81"/>
    </location>
</feature>
<organism evidence="2">
    <name type="scientific">uncultured Acidimicrobiales bacterium</name>
    <dbReference type="NCBI Taxonomy" id="310071"/>
    <lineage>
        <taxon>Bacteria</taxon>
        <taxon>Bacillati</taxon>
        <taxon>Actinomycetota</taxon>
        <taxon>Acidimicrobiia</taxon>
        <taxon>Acidimicrobiales</taxon>
        <taxon>environmental samples</taxon>
    </lineage>
</organism>
<reference evidence="2" key="1">
    <citation type="submission" date="2020-02" db="EMBL/GenBank/DDBJ databases">
        <authorList>
            <person name="Meier V. D."/>
        </authorList>
    </citation>
    <scope>NUCLEOTIDE SEQUENCE</scope>
    <source>
        <strain evidence="2">AVDCRST_MAG50</strain>
    </source>
</reference>
<dbReference type="EMBL" id="CADCTF010000106">
    <property type="protein sequence ID" value="CAA9250563.1"/>
    <property type="molecule type" value="Genomic_DNA"/>
</dbReference>
<gene>
    <name evidence="2" type="ORF">AVDCRST_MAG50-2218</name>
</gene>
<feature type="non-terminal residue" evidence="2">
    <location>
        <position position="81"/>
    </location>
</feature>
<evidence type="ECO:0000256" key="1">
    <source>
        <dbReference type="SAM" id="MobiDB-lite"/>
    </source>
</evidence>
<feature type="compositionally biased region" description="Pro residues" evidence="1">
    <location>
        <begin position="61"/>
        <end position="81"/>
    </location>
</feature>
<proteinExistence type="predicted"/>
<name>A0A6J4IGZ5_9ACTN</name>
<feature type="compositionally biased region" description="Basic residues" evidence="1">
    <location>
        <begin position="33"/>
        <end position="44"/>
    </location>
</feature>
<feature type="non-terminal residue" evidence="2">
    <location>
        <position position="1"/>
    </location>
</feature>
<dbReference type="AlphaFoldDB" id="A0A6J4IGZ5"/>
<sequence>GPGGPSAAGRVPGLADPARRHAVTVPVPPHLLAIRHRGPRGPRRAARDVVERTAHRSLQPLGPPRVRPRPPPLAPPPPVPT</sequence>
<evidence type="ECO:0000313" key="2">
    <source>
        <dbReference type="EMBL" id="CAA9250563.1"/>
    </source>
</evidence>
<protein>
    <submittedName>
        <fullName evidence="2">Membrane protein insertion efficiency factor YidD</fullName>
    </submittedName>
</protein>
<feature type="compositionally biased region" description="Basic and acidic residues" evidence="1">
    <location>
        <begin position="45"/>
        <end position="54"/>
    </location>
</feature>